<dbReference type="Proteomes" id="UP000724672">
    <property type="component" value="Unassembled WGS sequence"/>
</dbReference>
<protein>
    <submittedName>
        <fullName evidence="2">Uncharacterized protein</fullName>
    </submittedName>
</protein>
<sequence length="210" mass="24161">MVENNHEFSGILIISFSILSSVLLLLINIFKWTLIDIFTVFLFPIIELGVGVIFLVISILSIIYFGLKAHKLKYKAFIPLGINLVTFIIVLTIPFTGIMLYFDFKLNIDEREEIVSMVKSGELKANVYHNDSLIKLPEEYEHLSKGGGEIVVERDKGRLKVFFYTYRGVLDNFSGFAYISDNSELSSDHFNGDFKEIKKKKEHWYWGASK</sequence>
<dbReference type="RefSeq" id="WP_203366787.1">
    <property type="nucleotide sequence ID" value="NZ_WSFT01000039.1"/>
</dbReference>
<evidence type="ECO:0000313" key="3">
    <source>
        <dbReference type="Proteomes" id="UP000724672"/>
    </source>
</evidence>
<comment type="caution">
    <text evidence="2">The sequence shown here is derived from an EMBL/GenBank/DDBJ whole genome shotgun (WGS) entry which is preliminary data.</text>
</comment>
<feature type="transmembrane region" description="Helical" evidence="1">
    <location>
        <begin position="12"/>
        <end position="35"/>
    </location>
</feature>
<dbReference type="EMBL" id="WSFT01000039">
    <property type="protein sequence ID" value="MBS4538860.1"/>
    <property type="molecule type" value="Genomic_DNA"/>
</dbReference>
<dbReference type="AlphaFoldDB" id="A0A942UVL2"/>
<evidence type="ECO:0000313" key="2">
    <source>
        <dbReference type="EMBL" id="MBS4538860.1"/>
    </source>
</evidence>
<keyword evidence="1" id="KW-1133">Transmembrane helix</keyword>
<keyword evidence="3" id="KW-1185">Reference proteome</keyword>
<keyword evidence="1" id="KW-0472">Membrane</keyword>
<gene>
    <name evidence="2" type="ORF">GOQ27_10315</name>
</gene>
<organism evidence="2 3">
    <name type="scientific">Anaeromonas frigoriresistens</name>
    <dbReference type="NCBI Taxonomy" id="2683708"/>
    <lineage>
        <taxon>Bacteria</taxon>
        <taxon>Bacillati</taxon>
        <taxon>Bacillota</taxon>
        <taxon>Tissierellia</taxon>
        <taxon>Tissierellales</taxon>
        <taxon>Thermohalobacteraceae</taxon>
        <taxon>Anaeromonas</taxon>
    </lineage>
</organism>
<keyword evidence="1" id="KW-0812">Transmembrane</keyword>
<proteinExistence type="predicted"/>
<name>A0A942UVL2_9FIRM</name>
<feature type="transmembrane region" description="Helical" evidence="1">
    <location>
        <begin position="41"/>
        <end position="65"/>
    </location>
</feature>
<feature type="transmembrane region" description="Helical" evidence="1">
    <location>
        <begin position="77"/>
        <end position="102"/>
    </location>
</feature>
<evidence type="ECO:0000256" key="1">
    <source>
        <dbReference type="SAM" id="Phobius"/>
    </source>
</evidence>
<reference evidence="2" key="1">
    <citation type="submission" date="2019-12" db="EMBL/GenBank/DDBJ databases">
        <title>Clostridiaceae gen. nov. sp. nov., isolated from sediment in Xinjiang, China.</title>
        <authorList>
            <person name="Zhang R."/>
        </authorList>
    </citation>
    <scope>NUCLEOTIDE SEQUENCE</scope>
    <source>
        <strain evidence="2">D2Q-11</strain>
    </source>
</reference>
<accession>A0A942UVL2</accession>